<feature type="domain" description="AbiEi antitoxin N-terminal" evidence="1">
    <location>
        <begin position="18"/>
        <end position="54"/>
    </location>
</feature>
<gene>
    <name evidence="2" type="ORF">Nkreftii_000042</name>
</gene>
<dbReference type="AlphaFoldDB" id="A0A7S8IXG9"/>
<sequence length="201" mass="22499">MRTELTFSDLQQAGVGAFFRPRDVVGLGLTHYQLQRMVEEGRIERVGPGLYRLADVEATEMETIAMVASAVPHAIVCLLSALRVHEIGTQAPRQVWLAIDRKARKPTRLPANVRIVRFSRQLLTYGVITQPMQGVKVRLTSPARTVVDCFRYRNKIGLDVAMEALRDAVRSRKAMVSEIDRAAEVCRIRTVIGPYLEALSA</sequence>
<evidence type="ECO:0000313" key="2">
    <source>
        <dbReference type="EMBL" id="QPD02268.1"/>
    </source>
</evidence>
<dbReference type="InterPro" id="IPR025159">
    <property type="entry name" value="AbiEi_N"/>
</dbReference>
<name>A0A7S8IXG9_9BACT</name>
<organism evidence="2 3">
    <name type="scientific">Candidatus Nitrospira kreftii</name>
    <dbReference type="NCBI Taxonomy" id="2652173"/>
    <lineage>
        <taxon>Bacteria</taxon>
        <taxon>Pseudomonadati</taxon>
        <taxon>Nitrospirota</taxon>
        <taxon>Nitrospiria</taxon>
        <taxon>Nitrospirales</taxon>
        <taxon>Nitrospiraceae</taxon>
        <taxon>Nitrospira</taxon>
    </lineage>
</organism>
<proteinExistence type="predicted"/>
<reference evidence="2 3" key="1">
    <citation type="journal article" date="2020" name="ISME J.">
        <title>Enrichment and physiological characterization of a novel comammox Nitrospira indicates ammonium inhibition of complete nitrification.</title>
        <authorList>
            <person name="Sakoula D."/>
            <person name="Koch H."/>
            <person name="Frank J."/>
            <person name="Jetten M.S.M."/>
            <person name="van Kessel M.A.H.J."/>
            <person name="Lucker S."/>
        </authorList>
    </citation>
    <scope>NUCLEOTIDE SEQUENCE [LARGE SCALE GENOMIC DNA]</scope>
    <source>
        <strain evidence="2">Comreactor17</strain>
    </source>
</reference>
<dbReference type="KEGG" id="nkf:Nkreftii_000042"/>
<dbReference type="EMBL" id="CP047423">
    <property type="protein sequence ID" value="QPD02268.1"/>
    <property type="molecule type" value="Genomic_DNA"/>
</dbReference>
<evidence type="ECO:0000259" key="1">
    <source>
        <dbReference type="Pfam" id="PF13338"/>
    </source>
</evidence>
<evidence type="ECO:0000313" key="3">
    <source>
        <dbReference type="Proteomes" id="UP000593737"/>
    </source>
</evidence>
<dbReference type="Proteomes" id="UP000593737">
    <property type="component" value="Chromosome"/>
</dbReference>
<dbReference type="Pfam" id="PF13338">
    <property type="entry name" value="AbiEi_4"/>
    <property type="match status" value="1"/>
</dbReference>
<protein>
    <submittedName>
        <fullName evidence="2">Transcriptional regulator</fullName>
    </submittedName>
</protein>
<accession>A0A7S8IXG9</accession>